<accession>A0A2N7WAV7</accession>
<organism evidence="2 3">
    <name type="scientific">Trinickia soli</name>
    <dbReference type="NCBI Taxonomy" id="380675"/>
    <lineage>
        <taxon>Bacteria</taxon>
        <taxon>Pseudomonadati</taxon>
        <taxon>Pseudomonadota</taxon>
        <taxon>Betaproteobacteria</taxon>
        <taxon>Burkholderiales</taxon>
        <taxon>Burkholderiaceae</taxon>
        <taxon>Trinickia</taxon>
    </lineage>
</organism>
<dbReference type="InterPro" id="IPR010419">
    <property type="entry name" value="CO_DH_gsu"/>
</dbReference>
<gene>
    <name evidence="2" type="ORF">C0Z19_06270</name>
</gene>
<dbReference type="InterPro" id="IPR023393">
    <property type="entry name" value="START-like_dom_sf"/>
</dbReference>
<name>A0A2N7WAV7_9BURK</name>
<protein>
    <submittedName>
        <fullName evidence="2">Carbon monoxide dehydrogenase</fullName>
    </submittedName>
</protein>
<dbReference type="AlphaFoldDB" id="A0A2N7WAV7"/>
<evidence type="ECO:0000256" key="1">
    <source>
        <dbReference type="SAM" id="Phobius"/>
    </source>
</evidence>
<proteinExistence type="predicted"/>
<dbReference type="Pfam" id="PF06240">
    <property type="entry name" value="COXG"/>
    <property type="match status" value="1"/>
</dbReference>
<dbReference type="RefSeq" id="WP_102608936.1">
    <property type="nucleotide sequence ID" value="NZ_CADIKD010000020.1"/>
</dbReference>
<dbReference type="PANTHER" id="PTHR38588">
    <property type="entry name" value="BLL0334 PROTEIN"/>
    <property type="match status" value="1"/>
</dbReference>
<keyword evidence="3" id="KW-1185">Reference proteome</keyword>
<evidence type="ECO:0000313" key="3">
    <source>
        <dbReference type="Proteomes" id="UP000235347"/>
    </source>
</evidence>
<dbReference type="Gene3D" id="3.30.530.20">
    <property type="match status" value="1"/>
</dbReference>
<reference evidence="2 3" key="1">
    <citation type="submission" date="2018-01" db="EMBL/GenBank/DDBJ databases">
        <title>Whole genome analyses suggest that Burkholderia sensu lato contains two further novel genera in the rhizoxinica-symbiotica group Mycetohabitans gen. nov., and Trinickia gen. nov.: implications for the evolution of diazotrophy and nodulation in the Burkholderiaceae.</title>
        <authorList>
            <person name="Estrada-de los Santos P."/>
            <person name="Palmer M."/>
            <person name="Chavez-Ramirez B."/>
            <person name="Beukes C."/>
            <person name="Steenkamp E.T."/>
            <person name="Hirsch A.M."/>
            <person name="Manyaka P."/>
            <person name="Maluk M."/>
            <person name="Lafos M."/>
            <person name="Crook M."/>
            <person name="Gross E."/>
            <person name="Simon M.F."/>
            <person name="Bueno dos Reis Junior F."/>
            <person name="Poole P.S."/>
            <person name="Venter S.N."/>
            <person name="James E.K."/>
        </authorList>
    </citation>
    <scope>NUCLEOTIDE SEQUENCE [LARGE SCALE GENOMIC DNA]</scope>
    <source>
        <strain evidence="2 3">GP25-8</strain>
    </source>
</reference>
<dbReference type="EMBL" id="PNYB01000004">
    <property type="protein sequence ID" value="PMS26546.1"/>
    <property type="molecule type" value="Genomic_DNA"/>
</dbReference>
<keyword evidence="1" id="KW-0812">Transmembrane</keyword>
<dbReference type="PANTHER" id="PTHR38588:SF1">
    <property type="entry name" value="BLL0334 PROTEIN"/>
    <property type="match status" value="1"/>
</dbReference>
<comment type="caution">
    <text evidence="2">The sequence shown here is derived from an EMBL/GenBank/DDBJ whole genome shotgun (WGS) entry which is preliminary data.</text>
</comment>
<dbReference type="SUPFAM" id="SSF55961">
    <property type="entry name" value="Bet v1-like"/>
    <property type="match status" value="1"/>
</dbReference>
<keyword evidence="1" id="KW-0472">Membrane</keyword>
<keyword evidence="1" id="KW-1133">Transmembrane helix</keyword>
<dbReference type="Proteomes" id="UP000235347">
    <property type="component" value="Unassembled WGS sequence"/>
</dbReference>
<sequence>MELTDALRIPLAPSAVREALQDIALLRASLENCEAFTRLPSGEYALTLTVPLGPLRAHYEVRAHLASVDTHPAPAAVAGQEGAESLHRTLNFKACATGVGSLRGQIDIVLREDGTAGEERSEASGTRIDYSVWATLTGPLAGLPPRQIENALHDLADDFFAEFCAVVEAKHGKRANRTASGARRQHVFLRPINVAGLGRKSWDHHATTSIGGRAAGTLASPRHAHGLERASAPQVMPAWAWVAAIVLVAALLYASHWLA</sequence>
<evidence type="ECO:0000313" key="2">
    <source>
        <dbReference type="EMBL" id="PMS26546.1"/>
    </source>
</evidence>
<feature type="transmembrane region" description="Helical" evidence="1">
    <location>
        <begin position="238"/>
        <end position="258"/>
    </location>
</feature>